<dbReference type="Gene3D" id="3.50.50.60">
    <property type="entry name" value="FAD/NAD(P)-binding domain"/>
    <property type="match status" value="2"/>
</dbReference>
<evidence type="ECO:0000256" key="1">
    <source>
        <dbReference type="ARBA" id="ARBA00000920"/>
    </source>
</evidence>
<feature type="domain" description="Glucose-methanol-choline oxidoreductase C-terminal" evidence="17">
    <location>
        <begin position="595"/>
        <end position="726"/>
    </location>
</feature>
<evidence type="ECO:0000256" key="9">
    <source>
        <dbReference type="ARBA" id="ARBA00022989"/>
    </source>
</evidence>
<feature type="domain" description="Glucose-methanol-choline oxidoreductase N-terminal" evidence="15">
    <location>
        <begin position="281"/>
        <end position="502"/>
    </location>
</feature>
<dbReference type="OrthoDB" id="269227at2759"/>
<keyword evidence="9" id="KW-1133">Transmembrane helix</keyword>
<keyword evidence="11 12" id="KW-0472">Membrane</keyword>
<keyword evidence="19" id="KW-1185">Reference proteome</keyword>
<protein>
    <recommendedName>
        <fullName evidence="5 12">Long-chain-alcohol oxidase</fullName>
        <ecNumber evidence="5 12">1.1.3.20</ecNumber>
    </recommendedName>
</protein>
<dbReference type="InterPro" id="IPR003953">
    <property type="entry name" value="FAD-dep_OxRdtase_2_FAD-bd"/>
</dbReference>
<evidence type="ECO:0000256" key="8">
    <source>
        <dbReference type="ARBA" id="ARBA00022827"/>
    </source>
</evidence>
<evidence type="ECO:0000259" key="15">
    <source>
        <dbReference type="Pfam" id="PF00732"/>
    </source>
</evidence>
<evidence type="ECO:0000256" key="3">
    <source>
        <dbReference type="ARBA" id="ARBA00004370"/>
    </source>
</evidence>
<dbReference type="Pfam" id="PF00890">
    <property type="entry name" value="FAD_binding_2"/>
    <property type="match status" value="1"/>
</dbReference>
<dbReference type="AlphaFoldDB" id="A0A067KVY5"/>
<evidence type="ECO:0000256" key="2">
    <source>
        <dbReference type="ARBA" id="ARBA00003842"/>
    </source>
</evidence>
<comment type="similarity">
    <text evidence="4 12">Belongs to the GMC oxidoreductase family.</text>
</comment>
<comment type="catalytic activity">
    <reaction evidence="1 12">
        <text>a long-chain primary fatty alcohol + O2 = a long-chain fatty aldehyde + H2O2</text>
        <dbReference type="Rhea" id="RHEA:22756"/>
        <dbReference type="ChEBI" id="CHEBI:15379"/>
        <dbReference type="ChEBI" id="CHEBI:16240"/>
        <dbReference type="ChEBI" id="CHEBI:17176"/>
        <dbReference type="ChEBI" id="CHEBI:77396"/>
        <dbReference type="EC" id="1.1.3.20"/>
    </reaction>
</comment>
<dbReference type="InterPro" id="IPR012400">
    <property type="entry name" value="Long_Oxdase"/>
</dbReference>
<comment type="function">
    <text evidence="2 12">Long-chain fatty alcohol oxidase involved in the omega-oxidation pathway of lipid degradation.</text>
</comment>
<evidence type="ECO:0000256" key="12">
    <source>
        <dbReference type="PIRNR" id="PIRNR028937"/>
    </source>
</evidence>
<reference evidence="18 19" key="1">
    <citation type="journal article" date="2014" name="PLoS ONE">
        <title>Global Analysis of Gene Expression Profiles in Physic Nut (Jatropha curcas L.) Seedlings Exposed to Salt Stress.</title>
        <authorList>
            <person name="Zhang L."/>
            <person name="Zhang C."/>
            <person name="Wu P."/>
            <person name="Chen Y."/>
            <person name="Li M."/>
            <person name="Jiang H."/>
            <person name="Wu G."/>
        </authorList>
    </citation>
    <scope>NUCLEOTIDE SEQUENCE [LARGE SCALE GENOMIC DNA]</scope>
    <source>
        <strain evidence="19">cv. GZQX0401</strain>
        <tissue evidence="18">Young leaves</tissue>
    </source>
</reference>
<dbReference type="KEGG" id="jcu:105632165"/>
<keyword evidence="8 14" id="KW-0274">FAD</keyword>
<evidence type="ECO:0000256" key="5">
    <source>
        <dbReference type="ARBA" id="ARBA00013125"/>
    </source>
</evidence>
<evidence type="ECO:0000313" key="18">
    <source>
        <dbReference type="EMBL" id="KDP40361.1"/>
    </source>
</evidence>
<accession>A0A067KVY5</accession>
<dbReference type="Pfam" id="PF00732">
    <property type="entry name" value="GMC_oxred_N"/>
    <property type="match status" value="1"/>
</dbReference>
<evidence type="ECO:0000259" key="16">
    <source>
        <dbReference type="Pfam" id="PF00890"/>
    </source>
</evidence>
<dbReference type="GO" id="GO:0050660">
    <property type="term" value="F:flavin adenine dinucleotide binding"/>
    <property type="evidence" value="ECO:0007669"/>
    <property type="project" value="InterPro"/>
</dbReference>
<feature type="domain" description="FAD-dependent oxidoreductase 2 FAD-binding" evidence="16">
    <location>
        <begin position="234"/>
        <end position="267"/>
    </location>
</feature>
<feature type="binding site" evidence="14">
    <location>
        <begin position="233"/>
        <end position="248"/>
    </location>
    <ligand>
        <name>FAD</name>
        <dbReference type="ChEBI" id="CHEBI:57692"/>
    </ligand>
</feature>
<dbReference type="PIRSF" id="PIRSF028937">
    <property type="entry name" value="Lg_Ch_AO"/>
    <property type="match status" value="1"/>
</dbReference>
<organism evidence="18 19">
    <name type="scientific">Jatropha curcas</name>
    <name type="common">Barbados nut</name>
    <dbReference type="NCBI Taxonomy" id="180498"/>
    <lineage>
        <taxon>Eukaryota</taxon>
        <taxon>Viridiplantae</taxon>
        <taxon>Streptophyta</taxon>
        <taxon>Embryophyta</taxon>
        <taxon>Tracheophyta</taxon>
        <taxon>Spermatophyta</taxon>
        <taxon>Magnoliopsida</taxon>
        <taxon>eudicotyledons</taxon>
        <taxon>Gunneridae</taxon>
        <taxon>Pentapetalae</taxon>
        <taxon>rosids</taxon>
        <taxon>fabids</taxon>
        <taxon>Malpighiales</taxon>
        <taxon>Euphorbiaceae</taxon>
        <taxon>Crotonoideae</taxon>
        <taxon>Jatropheae</taxon>
        <taxon>Jatropha</taxon>
    </lineage>
</organism>
<name>A0A067KVY5_JATCU</name>
<sequence>MRKDCHPLLKGKTGERKYRHGFSSAEMKALSSICETVLPPISIPGKGGHEISKPVQAFFKASGFENPVPDQIAELLVKRAIIEGLILVRLVLLALSTRLGTLLLCGSLCFGEKWPYLNTFSSISLDKREKIMQKWFKNRFFTPIRLVFQLIKVGCLYTFFAQADENGKNPAWEAIGYSVDTDEIANQVPQERPLQEGIIETMQENESTLMHNLTQKGLKVTKDPKKKICKINCDVAIVGSGCGGGVAAAVLATSGQKVLVLEKGNYFTAKDYSGLEGPSHDQLYESGAILPTTDANLMIMAGSAVGGGSAINWSACINTPQSLLQEWSENHKLKLFGTAEYLSAMETVCQRIGVTRNCVEEGFQNQVLRKGCENLGLEVNTVPRNSSEKHYCWSCGYGCPTGDKKGTDTTWLVDAVNHGAVILTGCKAERFILEENKKKGSRRQKKCLGVIAKTLNNNIHLRLQIEAKITIAACGALLTPPLMISSGLKNPNIGQNLHLHPVLMAWGYFPDSNKDLKGKCHEGGIITSVHKVISNDNNLRAIIETPQLGPSAYGVLCPWESGLDIKKRLVKYSRTAHLITIVRDRGAGKVKTEGRISYNLDPFDMENLKAGLRQSLRILVAAGAVEVGTHRSDGQRLQCQGITKKDLEEFLDTVFPCRGILSPVKDWMIYSSAHQMGSCKMGINEKEGAVDENGESWEAEGLFVCDASVLPSAVGVNPMITIQSTAYCLSKGIAESLKETTTSNLEDCTPSIPRI</sequence>
<dbReference type="GO" id="GO:0016020">
    <property type="term" value="C:membrane"/>
    <property type="evidence" value="ECO:0007669"/>
    <property type="project" value="UniProtKB-SubCell"/>
</dbReference>
<gene>
    <name evidence="18" type="ORF">JCGZ_02359</name>
</gene>
<evidence type="ECO:0000256" key="11">
    <source>
        <dbReference type="ARBA" id="ARBA00023136"/>
    </source>
</evidence>
<comment type="subcellular location">
    <subcellularLocation>
        <location evidence="3 12">Membrane</location>
    </subcellularLocation>
</comment>
<keyword evidence="7" id="KW-0812">Transmembrane</keyword>
<dbReference type="Proteomes" id="UP000027138">
    <property type="component" value="Unassembled WGS sequence"/>
</dbReference>
<dbReference type="GO" id="GO:0046577">
    <property type="term" value="F:long-chain-alcohol oxidase activity"/>
    <property type="evidence" value="ECO:0007669"/>
    <property type="project" value="UniProtKB-EC"/>
</dbReference>
<dbReference type="Pfam" id="PF05199">
    <property type="entry name" value="GMC_oxred_C"/>
    <property type="match status" value="1"/>
</dbReference>
<evidence type="ECO:0000256" key="14">
    <source>
        <dbReference type="PIRSR" id="PIRSR028937-2"/>
    </source>
</evidence>
<dbReference type="SUPFAM" id="SSF51905">
    <property type="entry name" value="FAD/NAD(P)-binding domain"/>
    <property type="match status" value="1"/>
</dbReference>
<keyword evidence="10 12" id="KW-0560">Oxidoreductase</keyword>
<dbReference type="InterPro" id="IPR007867">
    <property type="entry name" value="GMC_OxRtase_C"/>
</dbReference>
<dbReference type="STRING" id="180498.A0A067KVY5"/>
<dbReference type="EC" id="1.1.3.20" evidence="5 12"/>
<evidence type="ECO:0000256" key="10">
    <source>
        <dbReference type="ARBA" id="ARBA00023002"/>
    </source>
</evidence>
<dbReference type="PANTHER" id="PTHR46056:SF10">
    <property type="entry name" value="LONG-CHAIN-ALCOHOL OXIDASE FAO3"/>
    <property type="match status" value="1"/>
</dbReference>
<dbReference type="InterPro" id="IPR000172">
    <property type="entry name" value="GMC_OxRdtase_N"/>
</dbReference>
<evidence type="ECO:0000256" key="13">
    <source>
        <dbReference type="PIRSR" id="PIRSR028937-1"/>
    </source>
</evidence>
<evidence type="ECO:0000259" key="17">
    <source>
        <dbReference type="Pfam" id="PF05199"/>
    </source>
</evidence>
<evidence type="ECO:0000313" key="19">
    <source>
        <dbReference type="Proteomes" id="UP000027138"/>
    </source>
</evidence>
<dbReference type="PANTHER" id="PTHR46056">
    <property type="entry name" value="LONG-CHAIN-ALCOHOL OXIDASE"/>
    <property type="match status" value="1"/>
</dbReference>
<evidence type="ECO:0000256" key="6">
    <source>
        <dbReference type="ARBA" id="ARBA00022630"/>
    </source>
</evidence>
<evidence type="ECO:0000256" key="7">
    <source>
        <dbReference type="ARBA" id="ARBA00022692"/>
    </source>
</evidence>
<dbReference type="EMBL" id="KK914334">
    <property type="protein sequence ID" value="KDP40361.1"/>
    <property type="molecule type" value="Genomic_DNA"/>
</dbReference>
<dbReference type="InterPro" id="IPR036188">
    <property type="entry name" value="FAD/NAD-bd_sf"/>
</dbReference>
<keyword evidence="6" id="KW-0285">Flavoprotein</keyword>
<proteinExistence type="inferred from homology"/>
<feature type="active site" description="Proton acceptor" evidence="13">
    <location>
        <position position="674"/>
    </location>
</feature>
<evidence type="ECO:0000256" key="4">
    <source>
        <dbReference type="ARBA" id="ARBA00010790"/>
    </source>
</evidence>